<keyword evidence="3" id="KW-1185">Reference proteome</keyword>
<gene>
    <name evidence="2" type="ORF">H8692_02205</name>
</gene>
<evidence type="ECO:0000259" key="1">
    <source>
        <dbReference type="PROSITE" id="PS51186"/>
    </source>
</evidence>
<name>A0A926I8X7_9FIRM</name>
<dbReference type="RefSeq" id="WP_177267608.1">
    <property type="nucleotide sequence ID" value="NZ_JACRTA010000001.1"/>
</dbReference>
<dbReference type="Pfam" id="PF00583">
    <property type="entry name" value="Acetyltransf_1"/>
    <property type="match status" value="1"/>
</dbReference>
<protein>
    <submittedName>
        <fullName evidence="2">GNAT family N-acetyltransferase</fullName>
    </submittedName>
</protein>
<dbReference type="Proteomes" id="UP000610862">
    <property type="component" value="Unassembled WGS sequence"/>
</dbReference>
<dbReference type="PROSITE" id="PS51186">
    <property type="entry name" value="GNAT"/>
    <property type="match status" value="1"/>
</dbReference>
<dbReference type="InterPro" id="IPR016181">
    <property type="entry name" value="Acyl_CoA_acyltransferase"/>
</dbReference>
<dbReference type="GO" id="GO:0016747">
    <property type="term" value="F:acyltransferase activity, transferring groups other than amino-acyl groups"/>
    <property type="evidence" value="ECO:0007669"/>
    <property type="project" value="InterPro"/>
</dbReference>
<evidence type="ECO:0000313" key="3">
    <source>
        <dbReference type="Proteomes" id="UP000610862"/>
    </source>
</evidence>
<dbReference type="Gene3D" id="3.40.630.30">
    <property type="match status" value="1"/>
</dbReference>
<dbReference type="EMBL" id="JACRTA010000001">
    <property type="protein sequence ID" value="MBC8567573.1"/>
    <property type="molecule type" value="Genomic_DNA"/>
</dbReference>
<comment type="caution">
    <text evidence="2">The sequence shown here is derived from an EMBL/GenBank/DDBJ whole genome shotgun (WGS) entry which is preliminary data.</text>
</comment>
<dbReference type="CDD" id="cd04301">
    <property type="entry name" value="NAT_SF"/>
    <property type="match status" value="1"/>
</dbReference>
<proteinExistence type="predicted"/>
<reference evidence="2" key="1">
    <citation type="submission" date="2020-08" db="EMBL/GenBank/DDBJ databases">
        <title>Genome public.</title>
        <authorList>
            <person name="Liu C."/>
            <person name="Sun Q."/>
        </authorList>
    </citation>
    <scope>NUCLEOTIDE SEQUENCE</scope>
    <source>
        <strain evidence="2">NSJ-24</strain>
    </source>
</reference>
<organism evidence="2 3">
    <name type="scientific">Lentihominibacter hominis</name>
    <dbReference type="NCBI Taxonomy" id="2763645"/>
    <lineage>
        <taxon>Bacteria</taxon>
        <taxon>Bacillati</taxon>
        <taxon>Bacillota</taxon>
        <taxon>Clostridia</taxon>
        <taxon>Peptostreptococcales</taxon>
        <taxon>Anaerovoracaceae</taxon>
        <taxon>Lentihominibacter</taxon>
    </lineage>
</organism>
<evidence type="ECO:0000313" key="2">
    <source>
        <dbReference type="EMBL" id="MBC8567573.1"/>
    </source>
</evidence>
<dbReference type="SUPFAM" id="SSF55729">
    <property type="entry name" value="Acyl-CoA N-acyltransferases (Nat)"/>
    <property type="match status" value="1"/>
</dbReference>
<dbReference type="InterPro" id="IPR000182">
    <property type="entry name" value="GNAT_dom"/>
</dbReference>
<feature type="domain" description="N-acetyltransferase" evidence="1">
    <location>
        <begin position="1"/>
        <end position="142"/>
    </location>
</feature>
<sequence>MYFKNAAIEDFDKAFSFIEKLWTYNIYDRTETKKVYQNILGDKNSFAFFVMEEGNYKGFCHCTCFNTFWLSGLTCYLSGIITDESVRGEGYGIALMDEVKRRAKELGCRGIILDSGLPRKEAHKFYEKYGFDKGCYGFDLIF</sequence>
<dbReference type="AlphaFoldDB" id="A0A926I8X7"/>
<accession>A0A926I8X7</accession>